<dbReference type="EMBL" id="QGKL01000040">
    <property type="protein sequence ID" value="PWQ94287.1"/>
    <property type="molecule type" value="Genomic_DNA"/>
</dbReference>
<keyword evidence="5" id="KW-0732">Signal</keyword>
<dbReference type="PROSITE" id="PS50297">
    <property type="entry name" value="ANK_REP_REGION"/>
    <property type="match status" value="1"/>
</dbReference>
<feature type="chain" id="PRO_5016247965" evidence="5">
    <location>
        <begin position="27"/>
        <end position="333"/>
    </location>
</feature>
<evidence type="ECO:0000256" key="4">
    <source>
        <dbReference type="SAM" id="MobiDB-lite"/>
    </source>
</evidence>
<dbReference type="RefSeq" id="WP_109824636.1">
    <property type="nucleotide sequence ID" value="NZ_QGKL01000040.1"/>
</dbReference>
<reference evidence="6 7" key="1">
    <citation type="submission" date="2018-05" db="EMBL/GenBank/DDBJ databases">
        <title>Leucothrix arctica sp. nov., isolated from Arctic seawater.</title>
        <authorList>
            <person name="Choi A."/>
            <person name="Baek K."/>
        </authorList>
    </citation>
    <scope>NUCLEOTIDE SEQUENCE [LARGE SCALE GENOMIC DNA]</scope>
    <source>
        <strain evidence="6 7">IMCC9719</strain>
    </source>
</reference>
<keyword evidence="7" id="KW-1185">Reference proteome</keyword>
<sequence length="333" mass="36464">MLSRYLNSLHLKPMALMVALAVPVSASGNVLLDTNGKPLPDDFSALIELLDGTNEAKRKVLGLSTEKAESVPLKEKKVASEVVKNEKITKKSKVASSSAKTVNVEAEEEVAPESLAPKKNPAHYDADLARRLYDALAIGDAARVKWMLQSGAGNVYVSDTNDTSLRLAIRKGWASVVRVLLERDPDLEHELSGKVNLLHEASVKGAYDIAKMLIAAGLDPEAKTSKNWSNLHLAARYGHVDLIRYYLSLGLDPDARNSEGNTAHWLANHLRHYQAAGYLASRTNVSSYQIFEGKDGKKMSKKKRAEKLKEARKTARKSTPAFTPAQIEAILSQ</sequence>
<accession>A0A317C7L3</accession>
<dbReference type="PROSITE" id="PS50088">
    <property type="entry name" value="ANK_REPEAT"/>
    <property type="match status" value="1"/>
</dbReference>
<protein>
    <submittedName>
        <fullName evidence="6">Uncharacterized protein</fullName>
    </submittedName>
</protein>
<organism evidence="6 7">
    <name type="scientific">Leucothrix arctica</name>
    <dbReference type="NCBI Taxonomy" id="1481894"/>
    <lineage>
        <taxon>Bacteria</taxon>
        <taxon>Pseudomonadati</taxon>
        <taxon>Pseudomonadota</taxon>
        <taxon>Gammaproteobacteria</taxon>
        <taxon>Thiotrichales</taxon>
        <taxon>Thiotrichaceae</taxon>
        <taxon>Leucothrix</taxon>
    </lineage>
</organism>
<dbReference type="InterPro" id="IPR002110">
    <property type="entry name" value="Ankyrin_rpt"/>
</dbReference>
<evidence type="ECO:0000256" key="5">
    <source>
        <dbReference type="SAM" id="SignalP"/>
    </source>
</evidence>
<dbReference type="AlphaFoldDB" id="A0A317C7L3"/>
<feature type="repeat" description="ANK" evidence="3">
    <location>
        <begin position="226"/>
        <end position="258"/>
    </location>
</feature>
<dbReference type="OrthoDB" id="8960888at2"/>
<keyword evidence="1" id="KW-0677">Repeat</keyword>
<evidence type="ECO:0000256" key="1">
    <source>
        <dbReference type="ARBA" id="ARBA00022737"/>
    </source>
</evidence>
<proteinExistence type="predicted"/>
<dbReference type="InterPro" id="IPR036770">
    <property type="entry name" value="Ankyrin_rpt-contain_sf"/>
</dbReference>
<gene>
    <name evidence="6" type="ORF">DKT75_16130</name>
</gene>
<comment type="caution">
    <text evidence="6">The sequence shown here is derived from an EMBL/GenBank/DDBJ whole genome shotgun (WGS) entry which is preliminary data.</text>
</comment>
<dbReference type="Pfam" id="PF12796">
    <property type="entry name" value="Ank_2"/>
    <property type="match status" value="1"/>
</dbReference>
<dbReference type="PANTHER" id="PTHR24198:SF165">
    <property type="entry name" value="ANKYRIN REPEAT-CONTAINING PROTEIN-RELATED"/>
    <property type="match status" value="1"/>
</dbReference>
<dbReference type="Gene3D" id="1.25.40.20">
    <property type="entry name" value="Ankyrin repeat-containing domain"/>
    <property type="match status" value="1"/>
</dbReference>
<dbReference type="SUPFAM" id="SSF48403">
    <property type="entry name" value="Ankyrin repeat"/>
    <property type="match status" value="1"/>
</dbReference>
<dbReference type="Proteomes" id="UP000245506">
    <property type="component" value="Unassembled WGS sequence"/>
</dbReference>
<evidence type="ECO:0000256" key="3">
    <source>
        <dbReference type="PROSITE-ProRule" id="PRU00023"/>
    </source>
</evidence>
<dbReference type="PANTHER" id="PTHR24198">
    <property type="entry name" value="ANKYRIN REPEAT AND PROTEIN KINASE DOMAIN-CONTAINING PROTEIN"/>
    <property type="match status" value="1"/>
</dbReference>
<name>A0A317C7L3_9GAMM</name>
<evidence type="ECO:0000313" key="7">
    <source>
        <dbReference type="Proteomes" id="UP000245506"/>
    </source>
</evidence>
<feature type="region of interest" description="Disordered" evidence="4">
    <location>
        <begin position="295"/>
        <end position="321"/>
    </location>
</feature>
<evidence type="ECO:0000256" key="2">
    <source>
        <dbReference type="ARBA" id="ARBA00023043"/>
    </source>
</evidence>
<evidence type="ECO:0000313" key="6">
    <source>
        <dbReference type="EMBL" id="PWQ94287.1"/>
    </source>
</evidence>
<feature type="signal peptide" evidence="5">
    <location>
        <begin position="1"/>
        <end position="26"/>
    </location>
</feature>
<dbReference type="SMART" id="SM00248">
    <property type="entry name" value="ANK"/>
    <property type="match status" value="4"/>
</dbReference>
<keyword evidence="2 3" id="KW-0040">ANK repeat</keyword>